<feature type="domain" description="Disease resistance N-terminal" evidence="6">
    <location>
        <begin position="13"/>
        <end position="86"/>
    </location>
</feature>
<keyword evidence="3" id="KW-0611">Plant defense</keyword>
<feature type="domain" description="NB-ARC" evidence="5">
    <location>
        <begin position="165"/>
        <end position="234"/>
    </location>
</feature>
<dbReference type="Gene3D" id="3.40.50.300">
    <property type="entry name" value="P-loop containing nucleotide triphosphate hydrolases"/>
    <property type="match status" value="1"/>
</dbReference>
<dbReference type="Gene3D" id="1.20.5.4130">
    <property type="match status" value="1"/>
</dbReference>
<dbReference type="GO" id="GO:0005524">
    <property type="term" value="F:ATP binding"/>
    <property type="evidence" value="ECO:0007669"/>
    <property type="project" value="UniProtKB-KW"/>
</dbReference>
<dbReference type="Pfam" id="PF18052">
    <property type="entry name" value="Rx_N"/>
    <property type="match status" value="1"/>
</dbReference>
<dbReference type="SUPFAM" id="SSF52540">
    <property type="entry name" value="P-loop containing nucleoside triphosphate hydrolases"/>
    <property type="match status" value="1"/>
</dbReference>
<evidence type="ECO:0000256" key="2">
    <source>
        <dbReference type="ARBA" id="ARBA00022741"/>
    </source>
</evidence>
<dbReference type="GO" id="GO:0006952">
    <property type="term" value="P:defense response"/>
    <property type="evidence" value="ECO:0007669"/>
    <property type="project" value="UniProtKB-KW"/>
</dbReference>
<dbReference type="Proteomes" id="UP001634007">
    <property type="component" value="Unassembled WGS sequence"/>
</dbReference>
<proteinExistence type="predicted"/>
<evidence type="ECO:0000259" key="5">
    <source>
        <dbReference type="Pfam" id="PF00931"/>
    </source>
</evidence>
<dbReference type="AlphaFoldDB" id="A0ABD3LCT3"/>
<dbReference type="InterPro" id="IPR041118">
    <property type="entry name" value="Rx_N"/>
</dbReference>
<keyword evidence="8" id="KW-1185">Reference proteome</keyword>
<reference evidence="7 8" key="1">
    <citation type="submission" date="2024-11" db="EMBL/GenBank/DDBJ databases">
        <title>Chromosome-level genome assembly of Eucalyptus globulus Labill. provides insights into its genome evolution.</title>
        <authorList>
            <person name="Li X."/>
        </authorList>
    </citation>
    <scope>NUCLEOTIDE SEQUENCE [LARGE SCALE GENOMIC DNA]</scope>
    <source>
        <strain evidence="7">CL2024</strain>
        <tissue evidence="7">Fresh tender leaves</tissue>
    </source>
</reference>
<protein>
    <submittedName>
        <fullName evidence="7">Uncharacterized protein</fullName>
    </submittedName>
</protein>
<dbReference type="EMBL" id="JBJKBG010000002">
    <property type="protein sequence ID" value="KAL3749217.1"/>
    <property type="molecule type" value="Genomic_DNA"/>
</dbReference>
<dbReference type="PANTHER" id="PTHR36766">
    <property type="entry name" value="PLANT BROAD-SPECTRUM MILDEW RESISTANCE PROTEIN RPW8"/>
    <property type="match status" value="1"/>
</dbReference>
<keyword evidence="4" id="KW-0067">ATP-binding</keyword>
<sequence length="239" mass="27473">MAEAIIVDIAGEIIAKLVPQALERVGKLWGVKHELELLRDIVSTLRAIRQIHVWLEKLKNAFYDAQDVVEEINIEAMRGELRGHNEMVKEVRTFFSSSNQFAFKLKISYNVEAVREKIKAINASRSFHLAEQSEKREETHSFIREADILGRDDDKKIVMEFILDSNMKEHVSILPIFGIGGLGKTALAQFIYNDEMISKNFNLKMWVCVSNDFDVKKIVKNIIACAKKKETKDFSMEQL</sequence>
<accession>A0ABD3LCT3</accession>
<dbReference type="InterPro" id="IPR027417">
    <property type="entry name" value="P-loop_NTPase"/>
</dbReference>
<evidence type="ECO:0000256" key="3">
    <source>
        <dbReference type="ARBA" id="ARBA00022821"/>
    </source>
</evidence>
<gene>
    <name evidence="7" type="ORF">ACJRO7_010332</name>
</gene>
<name>A0ABD3LCT3_EUCGL</name>
<evidence type="ECO:0000256" key="4">
    <source>
        <dbReference type="ARBA" id="ARBA00022840"/>
    </source>
</evidence>
<dbReference type="Pfam" id="PF00931">
    <property type="entry name" value="NB-ARC"/>
    <property type="match status" value="1"/>
</dbReference>
<evidence type="ECO:0000313" key="8">
    <source>
        <dbReference type="Proteomes" id="UP001634007"/>
    </source>
</evidence>
<evidence type="ECO:0000313" key="7">
    <source>
        <dbReference type="EMBL" id="KAL3749217.1"/>
    </source>
</evidence>
<dbReference type="PANTHER" id="PTHR36766:SF40">
    <property type="entry name" value="DISEASE RESISTANCE PROTEIN RGA3"/>
    <property type="match status" value="1"/>
</dbReference>
<comment type="caution">
    <text evidence="7">The sequence shown here is derived from an EMBL/GenBank/DDBJ whole genome shotgun (WGS) entry which is preliminary data.</text>
</comment>
<keyword evidence="2" id="KW-0547">Nucleotide-binding</keyword>
<dbReference type="InterPro" id="IPR002182">
    <property type="entry name" value="NB-ARC"/>
</dbReference>
<organism evidence="7 8">
    <name type="scientific">Eucalyptus globulus</name>
    <name type="common">Tasmanian blue gum</name>
    <dbReference type="NCBI Taxonomy" id="34317"/>
    <lineage>
        <taxon>Eukaryota</taxon>
        <taxon>Viridiplantae</taxon>
        <taxon>Streptophyta</taxon>
        <taxon>Embryophyta</taxon>
        <taxon>Tracheophyta</taxon>
        <taxon>Spermatophyta</taxon>
        <taxon>Magnoliopsida</taxon>
        <taxon>eudicotyledons</taxon>
        <taxon>Gunneridae</taxon>
        <taxon>Pentapetalae</taxon>
        <taxon>rosids</taxon>
        <taxon>malvids</taxon>
        <taxon>Myrtales</taxon>
        <taxon>Myrtaceae</taxon>
        <taxon>Myrtoideae</taxon>
        <taxon>Eucalypteae</taxon>
        <taxon>Eucalyptus</taxon>
    </lineage>
</organism>
<keyword evidence="1" id="KW-0677">Repeat</keyword>
<evidence type="ECO:0000256" key="1">
    <source>
        <dbReference type="ARBA" id="ARBA00022737"/>
    </source>
</evidence>
<evidence type="ECO:0000259" key="6">
    <source>
        <dbReference type="Pfam" id="PF18052"/>
    </source>
</evidence>